<dbReference type="AlphaFoldDB" id="A0A7K1KZ38"/>
<protein>
    <submittedName>
        <fullName evidence="6">ATP-binding cassette domain-containing protein</fullName>
    </submittedName>
</protein>
<proteinExistence type="predicted"/>
<dbReference type="RefSeq" id="WP_216651248.1">
    <property type="nucleotide sequence ID" value="NZ_WOFH01000004.1"/>
</dbReference>
<comment type="caution">
    <text evidence="6">The sequence shown here is derived from an EMBL/GenBank/DDBJ whole genome shotgun (WGS) entry which is preliminary data.</text>
</comment>
<dbReference type="GO" id="GO:0005524">
    <property type="term" value="F:ATP binding"/>
    <property type="evidence" value="ECO:0007669"/>
    <property type="project" value="UniProtKB-KW"/>
</dbReference>
<reference evidence="6 7" key="1">
    <citation type="submission" date="2019-11" db="EMBL/GenBank/DDBJ databases">
        <authorList>
            <person name="Cao P."/>
        </authorList>
    </citation>
    <scope>NUCLEOTIDE SEQUENCE [LARGE SCALE GENOMIC DNA]</scope>
    <source>
        <strain evidence="6 7">NEAU-AAG5</strain>
    </source>
</reference>
<dbReference type="Proteomes" id="UP000432015">
    <property type="component" value="Unassembled WGS sequence"/>
</dbReference>
<keyword evidence="7" id="KW-1185">Reference proteome</keyword>
<evidence type="ECO:0000313" key="6">
    <source>
        <dbReference type="EMBL" id="MUN37245.1"/>
    </source>
</evidence>
<dbReference type="Gene3D" id="3.40.50.300">
    <property type="entry name" value="P-loop containing nucleotide triphosphate hydrolases"/>
    <property type="match status" value="1"/>
</dbReference>
<feature type="region of interest" description="Disordered" evidence="4">
    <location>
        <begin position="117"/>
        <end position="142"/>
    </location>
</feature>
<dbReference type="PROSITE" id="PS50893">
    <property type="entry name" value="ABC_TRANSPORTER_2"/>
    <property type="match status" value="1"/>
</dbReference>
<keyword evidence="2" id="KW-0547">Nucleotide-binding</keyword>
<dbReference type="CDD" id="cd03219">
    <property type="entry name" value="ABC_Mj1267_LivG_branched"/>
    <property type="match status" value="1"/>
</dbReference>
<dbReference type="PANTHER" id="PTHR45772:SF9">
    <property type="entry name" value="CONSERVED COMPONENT OF ABC TRANSPORTER FOR NATURAL AMINO ACIDS"/>
    <property type="match status" value="1"/>
</dbReference>
<dbReference type="InterPro" id="IPR003593">
    <property type="entry name" value="AAA+_ATPase"/>
</dbReference>
<keyword evidence="1" id="KW-0813">Transport</keyword>
<evidence type="ECO:0000256" key="1">
    <source>
        <dbReference type="ARBA" id="ARBA00022448"/>
    </source>
</evidence>
<evidence type="ECO:0000313" key="7">
    <source>
        <dbReference type="Proteomes" id="UP000432015"/>
    </source>
</evidence>
<accession>A0A7K1KZ38</accession>
<dbReference type="InterPro" id="IPR003439">
    <property type="entry name" value="ABC_transporter-like_ATP-bd"/>
</dbReference>
<sequence length="266" mass="27972">MSAPPAPAAAGPGTGEPLLRVTGAVKRFSGLTALAGADLTLAAGEVLGLIGPNGSGKTTLVNCVSGALRIDEGEIRLRGRDVTRASRARRARSGIARTFQNLKLFGDLTVRENVLVGRNASPRGPSGGPSRDGGAAPAETPKDDVEGLLRDLRLEHVAREIVSTLSYGTQRRVEIARALAGNPRVLLLDEPAAGLNDGETAELKDLIHLIRTERGCGVLVIDHDMNLVLGISDRVQVLDEGTVIFEGEPREAFEQPRVVAAYLGAQ</sequence>
<evidence type="ECO:0000259" key="5">
    <source>
        <dbReference type="PROSITE" id="PS50893"/>
    </source>
</evidence>
<gene>
    <name evidence="6" type="ORF">GNZ18_11610</name>
</gene>
<dbReference type="SMART" id="SM00382">
    <property type="entry name" value="AAA"/>
    <property type="match status" value="1"/>
</dbReference>
<dbReference type="Pfam" id="PF00005">
    <property type="entry name" value="ABC_tran"/>
    <property type="match status" value="1"/>
</dbReference>
<dbReference type="InterPro" id="IPR027417">
    <property type="entry name" value="P-loop_NTPase"/>
</dbReference>
<dbReference type="EMBL" id="WOFH01000004">
    <property type="protein sequence ID" value="MUN37245.1"/>
    <property type="molecule type" value="Genomic_DNA"/>
</dbReference>
<keyword evidence="3 6" id="KW-0067">ATP-binding</keyword>
<evidence type="ECO:0000256" key="4">
    <source>
        <dbReference type="SAM" id="MobiDB-lite"/>
    </source>
</evidence>
<dbReference type="SUPFAM" id="SSF52540">
    <property type="entry name" value="P-loop containing nucleoside triphosphate hydrolases"/>
    <property type="match status" value="1"/>
</dbReference>
<dbReference type="GO" id="GO:0016887">
    <property type="term" value="F:ATP hydrolysis activity"/>
    <property type="evidence" value="ECO:0007669"/>
    <property type="project" value="InterPro"/>
</dbReference>
<dbReference type="InterPro" id="IPR051120">
    <property type="entry name" value="ABC_AA/LPS_Transport"/>
</dbReference>
<dbReference type="PANTHER" id="PTHR45772">
    <property type="entry name" value="CONSERVED COMPONENT OF ABC TRANSPORTER FOR NATURAL AMINO ACIDS-RELATED"/>
    <property type="match status" value="1"/>
</dbReference>
<feature type="domain" description="ABC transporter" evidence="5">
    <location>
        <begin position="19"/>
        <end position="265"/>
    </location>
</feature>
<organism evidence="6 7">
    <name type="scientific">Actinomadura litoris</name>
    <dbReference type="NCBI Taxonomy" id="2678616"/>
    <lineage>
        <taxon>Bacteria</taxon>
        <taxon>Bacillati</taxon>
        <taxon>Actinomycetota</taxon>
        <taxon>Actinomycetes</taxon>
        <taxon>Streptosporangiales</taxon>
        <taxon>Thermomonosporaceae</taxon>
        <taxon>Actinomadura</taxon>
    </lineage>
</organism>
<dbReference type="GO" id="GO:0005886">
    <property type="term" value="C:plasma membrane"/>
    <property type="evidence" value="ECO:0007669"/>
    <property type="project" value="TreeGrafter"/>
</dbReference>
<name>A0A7K1KZ38_9ACTN</name>
<evidence type="ECO:0000256" key="2">
    <source>
        <dbReference type="ARBA" id="ARBA00022741"/>
    </source>
</evidence>
<evidence type="ECO:0000256" key="3">
    <source>
        <dbReference type="ARBA" id="ARBA00022840"/>
    </source>
</evidence>